<keyword evidence="3 7" id="KW-0032">Aminotransferase</keyword>
<dbReference type="PANTHER" id="PTHR42790">
    <property type="entry name" value="AMINOTRANSFERASE"/>
    <property type="match status" value="1"/>
</dbReference>
<evidence type="ECO:0000256" key="5">
    <source>
        <dbReference type="ARBA" id="ARBA00022898"/>
    </source>
</evidence>
<accession>A0A0F4YKI6</accession>
<dbReference type="STRING" id="1408163.A0A0F4YKI6"/>
<comment type="cofactor">
    <cofactor evidence="1">
        <name>pyridoxal 5'-phosphate</name>
        <dbReference type="ChEBI" id="CHEBI:597326"/>
    </cofactor>
</comment>
<gene>
    <name evidence="7" type="ORF">T310_7242</name>
</gene>
<dbReference type="PANTHER" id="PTHR42790:SF1">
    <property type="entry name" value="AROMATIC AMINO ACID AMINOTRANSFERASE, HYPOTHETICAL (EUROFUNG)"/>
    <property type="match status" value="1"/>
</dbReference>
<dbReference type="InterPro" id="IPR004839">
    <property type="entry name" value="Aminotransferase_I/II_large"/>
</dbReference>
<sequence length="592" mass="66898">MAAESEPLPALQGAALPPPLDLSHHFSHVTKKREASSIKGLYKYFQIPGIRNLAGGLPHFSYFPYDTLEAAVAHPHRFEPTPIAPVDPSDNVEPAADHVKVPKESKTKNVQREIDLLTALQYGTAEGYPPLLSFVRQFTREHLHPNVPYANGPEVILTCGSTDGFSKVIETFSNIWIEGRDWIHEREGILCEQFAYMMAIQTVKPRGLNVVPVAIDEQGMTASGPGGLADVLENWDYSRGRRPHLMYTVTTGQNPTGTTMSVERRKEIYALCKKYDIIIIEDEPYWNLQYPSACRLAAQYRGESVPDLFTRNYNLHGRSSGYKFLDSLVPSYLSIDTDGRVVRLDTFSKTIAPGCRLGWVTAQPAIIERILRITESTTQQPSGFVQALVAEVLLGQAKQGTSHENSSSSDAGWQMDGWVRWLEGLRGEYERRMRDMCLILEEGKYVIVDRASAAQRGTDEELSEWEVINKVPMYDFVWPMAGMFVWIKIRVDTHPLLLRYGPEKVCTALWHFLMKKPFLSLVSPGLIFAPTQEVYETAYQYFRLCFAPMETDQVADTARHLVAGFRAFWQLKDFDDIKELEQPLPDIASLSL</sequence>
<reference evidence="7 8" key="1">
    <citation type="submission" date="2015-04" db="EMBL/GenBank/DDBJ databases">
        <authorList>
            <person name="Heijne W.H."/>
            <person name="Fedorova N.D."/>
            <person name="Nierman W.C."/>
            <person name="Vollebregt A.W."/>
            <person name="Zhao Z."/>
            <person name="Wu L."/>
            <person name="Kumar M."/>
            <person name="Stam H."/>
            <person name="van den Berg M.A."/>
            <person name="Pel H.J."/>
        </authorList>
    </citation>
    <scope>NUCLEOTIDE SEQUENCE [LARGE SCALE GENOMIC DNA]</scope>
    <source>
        <strain evidence="7 8">CBS 393.64</strain>
    </source>
</reference>
<dbReference type="GO" id="GO:0008483">
    <property type="term" value="F:transaminase activity"/>
    <property type="evidence" value="ECO:0007669"/>
    <property type="project" value="UniProtKB-KW"/>
</dbReference>
<keyword evidence="8" id="KW-1185">Reference proteome</keyword>
<evidence type="ECO:0000256" key="3">
    <source>
        <dbReference type="ARBA" id="ARBA00022576"/>
    </source>
</evidence>
<dbReference type="GeneID" id="25319518"/>
<evidence type="ECO:0000256" key="2">
    <source>
        <dbReference type="ARBA" id="ARBA00007441"/>
    </source>
</evidence>
<dbReference type="InterPro" id="IPR015424">
    <property type="entry name" value="PyrdxlP-dep_Trfase"/>
</dbReference>
<dbReference type="Gene3D" id="3.40.640.10">
    <property type="entry name" value="Type I PLP-dependent aspartate aminotransferase-like (Major domain)"/>
    <property type="match status" value="1"/>
</dbReference>
<keyword evidence="5" id="KW-0663">Pyridoxal phosphate</keyword>
<organism evidence="7 8">
    <name type="scientific">Rasamsonia emersonii (strain ATCC 16479 / CBS 393.64 / IMI 116815)</name>
    <dbReference type="NCBI Taxonomy" id="1408163"/>
    <lineage>
        <taxon>Eukaryota</taxon>
        <taxon>Fungi</taxon>
        <taxon>Dikarya</taxon>
        <taxon>Ascomycota</taxon>
        <taxon>Pezizomycotina</taxon>
        <taxon>Eurotiomycetes</taxon>
        <taxon>Eurotiomycetidae</taxon>
        <taxon>Eurotiales</taxon>
        <taxon>Trichocomaceae</taxon>
        <taxon>Rasamsonia</taxon>
    </lineage>
</organism>
<name>A0A0F4YKI6_RASE3</name>
<evidence type="ECO:0000259" key="6">
    <source>
        <dbReference type="Pfam" id="PF00155"/>
    </source>
</evidence>
<dbReference type="OrthoDB" id="691673at2759"/>
<dbReference type="Pfam" id="PF00155">
    <property type="entry name" value="Aminotran_1_2"/>
    <property type="match status" value="1"/>
</dbReference>
<dbReference type="InterPro" id="IPR050859">
    <property type="entry name" value="Class-I_PLP-dep_aminotransf"/>
</dbReference>
<evidence type="ECO:0000313" key="8">
    <source>
        <dbReference type="Proteomes" id="UP000053958"/>
    </source>
</evidence>
<evidence type="ECO:0000313" key="7">
    <source>
        <dbReference type="EMBL" id="KKA18802.1"/>
    </source>
</evidence>
<evidence type="ECO:0000256" key="1">
    <source>
        <dbReference type="ARBA" id="ARBA00001933"/>
    </source>
</evidence>
<protein>
    <submittedName>
        <fullName evidence="7">Aromatic amino acid aminotransferase</fullName>
    </submittedName>
</protein>
<comment type="caution">
    <text evidence="7">The sequence shown here is derived from an EMBL/GenBank/DDBJ whole genome shotgun (WGS) entry which is preliminary data.</text>
</comment>
<dbReference type="RefSeq" id="XP_013325414.1">
    <property type="nucleotide sequence ID" value="XM_013469960.1"/>
</dbReference>
<dbReference type="CDD" id="cd00609">
    <property type="entry name" value="AAT_like"/>
    <property type="match status" value="1"/>
</dbReference>
<dbReference type="GO" id="GO:0030170">
    <property type="term" value="F:pyridoxal phosphate binding"/>
    <property type="evidence" value="ECO:0007669"/>
    <property type="project" value="InterPro"/>
</dbReference>
<comment type="similarity">
    <text evidence="2">Belongs to the class-I pyridoxal-phosphate-dependent aminotransferase family.</text>
</comment>
<evidence type="ECO:0000256" key="4">
    <source>
        <dbReference type="ARBA" id="ARBA00022679"/>
    </source>
</evidence>
<dbReference type="Proteomes" id="UP000053958">
    <property type="component" value="Unassembled WGS sequence"/>
</dbReference>
<dbReference type="AlphaFoldDB" id="A0A0F4YKI6"/>
<keyword evidence="4 7" id="KW-0808">Transferase</keyword>
<dbReference type="InterPro" id="IPR015421">
    <property type="entry name" value="PyrdxlP-dep_Trfase_major"/>
</dbReference>
<dbReference type="EMBL" id="LASV01000418">
    <property type="protein sequence ID" value="KKA18802.1"/>
    <property type="molecule type" value="Genomic_DNA"/>
</dbReference>
<proteinExistence type="inferred from homology"/>
<feature type="domain" description="Aminotransferase class I/classII large" evidence="6">
    <location>
        <begin position="115"/>
        <end position="400"/>
    </location>
</feature>
<dbReference type="SUPFAM" id="SSF53383">
    <property type="entry name" value="PLP-dependent transferases"/>
    <property type="match status" value="1"/>
</dbReference>
<dbReference type="GO" id="GO:1901605">
    <property type="term" value="P:alpha-amino acid metabolic process"/>
    <property type="evidence" value="ECO:0007669"/>
    <property type="project" value="TreeGrafter"/>
</dbReference>